<protein>
    <submittedName>
        <fullName evidence="3">Putative RxLR effector</fullName>
    </submittedName>
</protein>
<dbReference type="AlphaFoldDB" id="A0A650F4Q6"/>
<feature type="compositionally biased region" description="Basic and acidic residues" evidence="1">
    <location>
        <begin position="212"/>
        <end position="224"/>
    </location>
</feature>
<reference evidence="3" key="1">
    <citation type="submission" date="2019-08" db="EMBL/GenBank/DDBJ databases">
        <authorList>
            <person name="Chen T."/>
        </authorList>
    </citation>
    <scope>NUCLEOTIDE SEQUENCE</scope>
    <source>
        <strain evidence="3">YL</strain>
    </source>
</reference>
<proteinExistence type="predicted"/>
<feature type="compositionally biased region" description="Low complexity" evidence="1">
    <location>
        <begin position="290"/>
        <end position="301"/>
    </location>
</feature>
<accession>A0A650F4Q6</accession>
<evidence type="ECO:0000313" key="3">
    <source>
        <dbReference type="EMBL" id="QGU18300.1"/>
    </source>
</evidence>
<feature type="chain" id="PRO_5024935407" evidence="2">
    <location>
        <begin position="22"/>
        <end position="724"/>
    </location>
</feature>
<evidence type="ECO:0000256" key="2">
    <source>
        <dbReference type="SAM" id="SignalP"/>
    </source>
</evidence>
<feature type="region of interest" description="Disordered" evidence="1">
    <location>
        <begin position="120"/>
        <end position="252"/>
    </location>
</feature>
<feature type="signal peptide" evidence="2">
    <location>
        <begin position="1"/>
        <end position="21"/>
    </location>
</feature>
<evidence type="ECO:0000256" key="1">
    <source>
        <dbReference type="SAM" id="MobiDB-lite"/>
    </source>
</evidence>
<name>A0A650F4Q6_PLAVT</name>
<organism evidence="3">
    <name type="scientific">Plasmopara viticola</name>
    <name type="common">Downy mildew of grapevine</name>
    <name type="synonym">Botrytis viticola</name>
    <dbReference type="NCBI Taxonomy" id="143451"/>
    <lineage>
        <taxon>Eukaryota</taxon>
        <taxon>Sar</taxon>
        <taxon>Stramenopiles</taxon>
        <taxon>Oomycota</taxon>
        <taxon>Peronosporomycetes</taxon>
        <taxon>Peronosporales</taxon>
        <taxon>Peronosporaceae</taxon>
        <taxon>Plasmopara</taxon>
    </lineage>
</organism>
<keyword evidence="2" id="KW-0732">Signal</keyword>
<feature type="region of interest" description="Disordered" evidence="1">
    <location>
        <begin position="281"/>
        <end position="304"/>
    </location>
</feature>
<dbReference type="EMBL" id="MN328422">
    <property type="protein sequence ID" value="QGU18300.1"/>
    <property type="molecule type" value="Genomic_DNA"/>
</dbReference>
<sequence>MRGAHYVAFALLVAASTRTAAEPDQAEPHIAPDNDYMTSGGAFNKMLPRRILRESPDPKDRLPVYASDEERMVNRLSNGNSIAKGLERTIMKAANVLRTNGEDVIANAAKPIKNYNRLRPKLEIKKSKRQRIEPTLSKSSEHKLHTTSNSKKSLVSSASANGQGRDEPRATVNTAKKMQHNHRSAPSRSSPTSADVSDGRLEKQLNAQKAINLDKNKRPDEAKIRNKKQHVIDPTPKNENGQALRAPPTPESLGLVANNALFASVERNEPKVTVDTATKPVKKTQHDYRSAPSSSSMTSAAVPDGQLNKQLIARKGDKVDENKHPDKVEINIKKRQRIDPKPHNVNGHDLHATSNPRKNAVLVAEDAPEVLAKKLKPNEPTFIINNAVTFLKRHDFHSARSDSFPTSAAAFDGRFNKQLIAQKPFGIDLNKYPDEVEIVSSQRQSIDRAPNNVIGQALHAPPSFEKALLSIANNAPFTSAKRLGTGELTVTVNNAVRPITEHGERSAPSASFPTSAATFDGRLNKELITEKAFKFDLNKHPDEVEFHSVEHPLHLRKGKEKAAHPATVNGGSVPINWKKFAKGPLVRKSDKLTEKVKMVHKAFLQAFSLPFHQYPTETIVMLRLVEWKTSLSPNSIHVIKSLRDLAKAQKLQRLKTLLKSDLKKLLGEEMAARENDEKVLKDAYIVKLVIMYELFYDFCHGNRDLVGNLPKKSIRRDWVLKLST</sequence>
<feature type="compositionally biased region" description="Low complexity" evidence="1">
    <location>
        <begin position="148"/>
        <end position="161"/>
    </location>
</feature>